<keyword evidence="3 6" id="KW-0119">Carbohydrate metabolism</keyword>
<dbReference type="GO" id="GO:0004564">
    <property type="term" value="F:beta-fructofuranosidase activity"/>
    <property type="evidence" value="ECO:0007669"/>
    <property type="project" value="UniProtKB-EC"/>
</dbReference>
<organism evidence="7 8">
    <name type="scientific">Sphenostylis stenocarpa</name>
    <dbReference type="NCBI Taxonomy" id="92480"/>
    <lineage>
        <taxon>Eukaryota</taxon>
        <taxon>Viridiplantae</taxon>
        <taxon>Streptophyta</taxon>
        <taxon>Embryophyta</taxon>
        <taxon>Tracheophyta</taxon>
        <taxon>Spermatophyta</taxon>
        <taxon>Magnoliopsida</taxon>
        <taxon>eudicotyledons</taxon>
        <taxon>Gunneridae</taxon>
        <taxon>Pentapetalae</taxon>
        <taxon>rosids</taxon>
        <taxon>fabids</taxon>
        <taxon>Fabales</taxon>
        <taxon>Fabaceae</taxon>
        <taxon>Papilionoideae</taxon>
        <taxon>50 kb inversion clade</taxon>
        <taxon>NPAAA clade</taxon>
        <taxon>indigoferoid/millettioid clade</taxon>
        <taxon>Phaseoleae</taxon>
        <taxon>Sphenostylis</taxon>
    </lineage>
</organism>
<dbReference type="InterPro" id="IPR002885">
    <property type="entry name" value="PPR_rpt"/>
</dbReference>
<proteinExistence type="inferred from homology"/>
<keyword evidence="1" id="KW-0677">Repeat</keyword>
<dbReference type="EMBL" id="OY731407">
    <property type="protein sequence ID" value="CAJ1977864.1"/>
    <property type="molecule type" value="Genomic_DNA"/>
</dbReference>
<keyword evidence="2 6" id="KW-0378">Hydrolase</keyword>
<dbReference type="GO" id="GO:0033926">
    <property type="term" value="F:endo-alpha-N-acetylgalactosaminidase activity"/>
    <property type="evidence" value="ECO:0007669"/>
    <property type="project" value="UniProtKB-UniRule"/>
</dbReference>
<dbReference type="FunFam" id="1.25.40.10:FF:001815">
    <property type="entry name" value="Putative pentatricopeptide repeat-containing protein At1g56570"/>
    <property type="match status" value="1"/>
</dbReference>
<dbReference type="Pfam" id="PF13041">
    <property type="entry name" value="PPR_2"/>
    <property type="match status" value="1"/>
</dbReference>
<keyword evidence="4 6" id="KW-0326">Glycosidase</keyword>
<dbReference type="InterPro" id="IPR011990">
    <property type="entry name" value="TPR-like_helical_dom_sf"/>
</dbReference>
<dbReference type="Pfam" id="PF20431">
    <property type="entry name" value="E_motif"/>
    <property type="match status" value="1"/>
</dbReference>
<evidence type="ECO:0000256" key="4">
    <source>
        <dbReference type="ARBA" id="ARBA00023295"/>
    </source>
</evidence>
<dbReference type="Pfam" id="PF12899">
    <property type="entry name" value="Glyco_hydro_100"/>
    <property type="match status" value="1"/>
</dbReference>
<dbReference type="NCBIfam" id="TIGR00756">
    <property type="entry name" value="PPR"/>
    <property type="match status" value="1"/>
</dbReference>
<feature type="repeat" description="PPR" evidence="5">
    <location>
        <begin position="111"/>
        <end position="145"/>
    </location>
</feature>
<dbReference type="AlphaFoldDB" id="A0AA86W454"/>
<gene>
    <name evidence="7" type="ORF">AYBTSS11_LOCUS30034</name>
</gene>
<feature type="repeat" description="PPR" evidence="5">
    <location>
        <begin position="415"/>
        <end position="449"/>
    </location>
</feature>
<dbReference type="Gramene" id="rna-AYBTSS11_LOCUS30034">
    <property type="protein sequence ID" value="CAJ1977864.1"/>
    <property type="gene ID" value="gene-AYBTSS11_LOCUS30034"/>
</dbReference>
<dbReference type="PANTHER" id="PTHR47926">
    <property type="entry name" value="PENTATRICOPEPTIDE REPEAT-CONTAINING PROTEIN"/>
    <property type="match status" value="1"/>
</dbReference>
<comment type="similarity">
    <text evidence="6">Belongs to the glycosyl hydrolase 100 family.</text>
</comment>
<keyword evidence="8" id="KW-1185">Reference proteome</keyword>
<sequence>MGRFELAQKAVALAEKRLPVDYWPEYYDTRTGKFIGKQARMYQTWTIAGFLTSKMLLKDPEMASRLFWEEDYELLDICVCGLSKTGRKSIPLGKGSLQKARVLFDEMPHRNVVTWTAMITGNNSCNHYKSAWNVFPQMLRDGAQPNDFTISAVLKACKGLKALLCGQLAHALAIKVGVQGSSIYVDNALMDMYATCCATMNHAKMVFEDITTKTDVCWTTFITGYTHRGDAYGGLRVFCQMFLEEGALSPFSFSIAARACASIGWCFLGKQVHAAVVKHGFESNLPVKNSILDMYCKCHSVSGAKQLFSEMSHKDTITWNTLIAGFEALDSRVSLCIFSQMVSEGFSPDCFSFTSVLGACANLAVLYCGQQLHGVIVHKGLDNNLEISNALIYMYAKGGNIAYSHKIFSKMPCTNLVSWTSMMIGYGDHGYGKEAVELFDEMVGLGIKPDRMMFMAILSACSHAGLVEEGLRYFRLMTNCYHIAPDIVIYGCVVDLLGRVGKVKEAYQLIESMPFEPDESIWATLLGACKLHKQSRVAKLAALRALDMKPIKAGTYALLSNIYAAEGDWDDFASLKKLRRSIKNKSDSGRSWIELKDQVCSFVVGDRFVSSNKEVCEVLKLLILHIKDVDMDNVHDLEDKNDHLNGS</sequence>
<dbReference type="InterPro" id="IPR046848">
    <property type="entry name" value="E_motif"/>
</dbReference>
<evidence type="ECO:0000256" key="3">
    <source>
        <dbReference type="ARBA" id="ARBA00023277"/>
    </source>
</evidence>
<dbReference type="Gene3D" id="1.25.40.10">
    <property type="entry name" value="Tetratricopeptide repeat domain"/>
    <property type="match status" value="3"/>
</dbReference>
<evidence type="ECO:0000256" key="2">
    <source>
        <dbReference type="ARBA" id="ARBA00022801"/>
    </source>
</evidence>
<evidence type="ECO:0000256" key="1">
    <source>
        <dbReference type="ARBA" id="ARBA00022737"/>
    </source>
</evidence>
<dbReference type="InterPro" id="IPR046960">
    <property type="entry name" value="PPR_At4g14850-like_plant"/>
</dbReference>
<dbReference type="InterPro" id="IPR024746">
    <property type="entry name" value="Glyco_hydro_100"/>
</dbReference>
<dbReference type="GO" id="GO:0003723">
    <property type="term" value="F:RNA binding"/>
    <property type="evidence" value="ECO:0007669"/>
    <property type="project" value="InterPro"/>
</dbReference>
<dbReference type="Proteomes" id="UP001189624">
    <property type="component" value="Chromosome 10"/>
</dbReference>
<evidence type="ECO:0000256" key="6">
    <source>
        <dbReference type="RuleBase" id="RU367047"/>
    </source>
</evidence>
<protein>
    <recommendedName>
        <fullName evidence="6">Alkaline/neutral invertase</fullName>
        <ecNumber evidence="6">3.2.1.26</ecNumber>
    </recommendedName>
</protein>
<evidence type="ECO:0000313" key="8">
    <source>
        <dbReference type="Proteomes" id="UP001189624"/>
    </source>
</evidence>
<dbReference type="GO" id="GO:0009451">
    <property type="term" value="P:RNA modification"/>
    <property type="evidence" value="ECO:0007669"/>
    <property type="project" value="InterPro"/>
</dbReference>
<dbReference type="PROSITE" id="PS51375">
    <property type="entry name" value="PPR"/>
    <property type="match status" value="2"/>
</dbReference>
<accession>A0AA86W454</accession>
<dbReference type="EC" id="3.2.1.26" evidence="6"/>
<dbReference type="FunFam" id="1.25.40.10:FF:000090">
    <property type="entry name" value="Pentatricopeptide repeat-containing protein, chloroplastic"/>
    <property type="match status" value="1"/>
</dbReference>
<evidence type="ECO:0000256" key="5">
    <source>
        <dbReference type="PROSITE-ProRule" id="PRU00708"/>
    </source>
</evidence>
<evidence type="ECO:0000313" key="7">
    <source>
        <dbReference type="EMBL" id="CAJ1977864.1"/>
    </source>
</evidence>
<reference evidence="7" key="1">
    <citation type="submission" date="2023-10" db="EMBL/GenBank/DDBJ databases">
        <authorList>
            <person name="Domelevo Entfellner J.-B."/>
        </authorList>
    </citation>
    <scope>NUCLEOTIDE SEQUENCE</scope>
</reference>
<comment type="catalytic activity">
    <reaction evidence="6">
        <text>Hydrolysis of terminal non-reducing beta-D-fructofuranoside residues in beta-D-fructofuranosides.</text>
        <dbReference type="EC" id="3.2.1.26"/>
    </reaction>
</comment>
<comment type="function">
    <text evidence="6">Invertase that cleaves sucrose into glucose and fructose.</text>
</comment>
<name>A0AA86W454_9FABA</name>
<dbReference type="Pfam" id="PF01535">
    <property type="entry name" value="PPR"/>
    <property type="match status" value="5"/>
</dbReference>
<dbReference type="PANTHER" id="PTHR47926:SF448">
    <property type="entry name" value="PENTACOTRIPEPTIDE-REPEAT REGION OF PRORP DOMAIN-CONTAINING PROTEIN"/>
    <property type="match status" value="1"/>
</dbReference>